<keyword evidence="4" id="KW-1185">Reference proteome</keyword>
<dbReference type="EMBL" id="JAGPNK010000029">
    <property type="protein sequence ID" value="KAH7303734.1"/>
    <property type="molecule type" value="Genomic_DNA"/>
</dbReference>
<dbReference type="Proteomes" id="UP000813444">
    <property type="component" value="Unassembled WGS sequence"/>
</dbReference>
<dbReference type="OrthoDB" id="5164450at2759"/>
<name>A0A8K0SC75_9HYPO</name>
<feature type="compositionally biased region" description="Gly residues" evidence="2">
    <location>
        <begin position="138"/>
        <end position="156"/>
    </location>
</feature>
<keyword evidence="1" id="KW-0175">Coiled coil</keyword>
<evidence type="ECO:0000256" key="1">
    <source>
        <dbReference type="SAM" id="Coils"/>
    </source>
</evidence>
<evidence type="ECO:0000256" key="2">
    <source>
        <dbReference type="SAM" id="MobiDB-lite"/>
    </source>
</evidence>
<feature type="region of interest" description="Disordered" evidence="2">
    <location>
        <begin position="118"/>
        <end position="168"/>
    </location>
</feature>
<accession>A0A8K0SC75</accession>
<evidence type="ECO:0000313" key="4">
    <source>
        <dbReference type="Proteomes" id="UP000813444"/>
    </source>
</evidence>
<proteinExistence type="predicted"/>
<gene>
    <name evidence="3" type="ORF">B0I35DRAFT_446232</name>
</gene>
<feature type="compositionally biased region" description="Acidic residues" evidence="2">
    <location>
        <begin position="158"/>
        <end position="168"/>
    </location>
</feature>
<protein>
    <submittedName>
        <fullName evidence="3">Uncharacterized protein</fullName>
    </submittedName>
</protein>
<evidence type="ECO:0000313" key="3">
    <source>
        <dbReference type="EMBL" id="KAH7303734.1"/>
    </source>
</evidence>
<comment type="caution">
    <text evidence="3">The sequence shown here is derived from an EMBL/GenBank/DDBJ whole genome shotgun (WGS) entry which is preliminary data.</text>
</comment>
<dbReference type="AlphaFoldDB" id="A0A8K0SC75"/>
<reference evidence="3" key="1">
    <citation type="journal article" date="2021" name="Nat. Commun.">
        <title>Genetic determinants of endophytism in the Arabidopsis root mycobiome.</title>
        <authorList>
            <person name="Mesny F."/>
            <person name="Miyauchi S."/>
            <person name="Thiergart T."/>
            <person name="Pickel B."/>
            <person name="Atanasova L."/>
            <person name="Karlsson M."/>
            <person name="Huettel B."/>
            <person name="Barry K.W."/>
            <person name="Haridas S."/>
            <person name="Chen C."/>
            <person name="Bauer D."/>
            <person name="Andreopoulos W."/>
            <person name="Pangilinan J."/>
            <person name="LaButti K."/>
            <person name="Riley R."/>
            <person name="Lipzen A."/>
            <person name="Clum A."/>
            <person name="Drula E."/>
            <person name="Henrissat B."/>
            <person name="Kohler A."/>
            <person name="Grigoriev I.V."/>
            <person name="Martin F.M."/>
            <person name="Hacquard S."/>
        </authorList>
    </citation>
    <scope>NUCLEOTIDE SEQUENCE</scope>
    <source>
        <strain evidence="3">MPI-CAGE-CH-0235</strain>
    </source>
</reference>
<feature type="coiled-coil region" evidence="1">
    <location>
        <begin position="33"/>
        <end position="88"/>
    </location>
</feature>
<sequence length="168" mass="18563">MTSLPLPHSIPVRVFLASLQEYNASIYQWQVHAESQSRELQSLQGKIGELEKDNQEIRDCHCILQRMIETQRDLIISLEADLAQARGEGDSFSGRCDLNNTNPSLEPVFHLASVVTGHTEQISDNQSEHNTGRNDNYGGNGGGRIDGDTGQQGGAQLGEEEQIDWSTD</sequence>
<organism evidence="3 4">
    <name type="scientific">Stachybotrys elegans</name>
    <dbReference type="NCBI Taxonomy" id="80388"/>
    <lineage>
        <taxon>Eukaryota</taxon>
        <taxon>Fungi</taxon>
        <taxon>Dikarya</taxon>
        <taxon>Ascomycota</taxon>
        <taxon>Pezizomycotina</taxon>
        <taxon>Sordariomycetes</taxon>
        <taxon>Hypocreomycetidae</taxon>
        <taxon>Hypocreales</taxon>
        <taxon>Stachybotryaceae</taxon>
        <taxon>Stachybotrys</taxon>
    </lineage>
</organism>